<comment type="caution">
    <text evidence="2">The sequence shown here is derived from an EMBL/GenBank/DDBJ whole genome shotgun (WGS) entry which is preliminary data.</text>
</comment>
<dbReference type="RefSeq" id="WP_219760948.1">
    <property type="nucleotide sequence ID" value="NZ_JAHYBZ010000001.1"/>
</dbReference>
<reference evidence="2 3" key="1">
    <citation type="submission" date="2021-07" db="EMBL/GenBank/DDBJ databases">
        <authorList>
            <person name="So Y."/>
        </authorList>
    </citation>
    <scope>NUCLEOTIDE SEQUENCE [LARGE SCALE GENOMIC DNA]</scope>
    <source>
        <strain evidence="2 3">HJA6</strain>
    </source>
</reference>
<dbReference type="Proteomes" id="UP001196565">
    <property type="component" value="Unassembled WGS sequence"/>
</dbReference>
<evidence type="ECO:0000256" key="1">
    <source>
        <dbReference type="SAM" id="Phobius"/>
    </source>
</evidence>
<feature type="transmembrane region" description="Helical" evidence="1">
    <location>
        <begin position="49"/>
        <end position="70"/>
    </location>
</feature>
<accession>A0ABS7A2R3</accession>
<evidence type="ECO:0000313" key="2">
    <source>
        <dbReference type="EMBL" id="MBW6396565.1"/>
    </source>
</evidence>
<keyword evidence="1" id="KW-1133">Transmembrane helix</keyword>
<gene>
    <name evidence="2" type="ORF">KPL78_01845</name>
</gene>
<evidence type="ECO:0000313" key="3">
    <source>
        <dbReference type="Proteomes" id="UP001196565"/>
    </source>
</evidence>
<sequence length="75" mass="8415">MIRLSLFAMVALTILIAMGLRWRDDRLAAQRQAARLTMVARGKRTVHRWVTAAAFAVLTTMIVLGGLHWLRISLG</sequence>
<organism evidence="2 3">
    <name type="scientific">Roseomonas alba</name>
    <dbReference type="NCBI Taxonomy" id="2846776"/>
    <lineage>
        <taxon>Bacteria</taxon>
        <taxon>Pseudomonadati</taxon>
        <taxon>Pseudomonadota</taxon>
        <taxon>Alphaproteobacteria</taxon>
        <taxon>Acetobacterales</taxon>
        <taxon>Roseomonadaceae</taxon>
        <taxon>Roseomonas</taxon>
    </lineage>
</organism>
<keyword evidence="1" id="KW-0472">Membrane</keyword>
<proteinExistence type="predicted"/>
<keyword evidence="3" id="KW-1185">Reference proteome</keyword>
<name>A0ABS7A2R3_9PROT</name>
<keyword evidence="1" id="KW-0812">Transmembrane</keyword>
<dbReference type="EMBL" id="JAHYBZ010000001">
    <property type="protein sequence ID" value="MBW6396565.1"/>
    <property type="molecule type" value="Genomic_DNA"/>
</dbReference>
<evidence type="ECO:0008006" key="4">
    <source>
        <dbReference type="Google" id="ProtNLM"/>
    </source>
</evidence>
<protein>
    <recommendedName>
        <fullName evidence="4">HIG1 domain-containing protein</fullName>
    </recommendedName>
</protein>